<dbReference type="Proteomes" id="UP000255355">
    <property type="component" value="Unassembled WGS sequence"/>
</dbReference>
<dbReference type="InterPro" id="IPR050741">
    <property type="entry name" value="Acyl-CoA_dehydrogenase"/>
</dbReference>
<dbReference type="InterPro" id="IPR013786">
    <property type="entry name" value="AcylCoA_DH/ox_N"/>
</dbReference>
<reference evidence="5 6" key="1">
    <citation type="submission" date="2018-07" db="EMBL/GenBank/DDBJ databases">
        <title>Genomic Encyclopedia of Type Strains, Phase IV (KMG-IV): sequencing the most valuable type-strain genomes for metagenomic binning, comparative biology and taxonomic classification.</title>
        <authorList>
            <person name="Goeker M."/>
        </authorList>
    </citation>
    <scope>NUCLEOTIDE SEQUENCE [LARGE SCALE GENOMIC DNA]</scope>
    <source>
        <strain evidence="5 6">DSM 44952</strain>
    </source>
</reference>
<evidence type="ECO:0000259" key="4">
    <source>
        <dbReference type="Pfam" id="PF08028"/>
    </source>
</evidence>
<dbReference type="CDD" id="cd01159">
    <property type="entry name" value="NcnH"/>
    <property type="match status" value="1"/>
</dbReference>
<comment type="caution">
    <text evidence="5">The sequence shown here is derived from an EMBL/GenBank/DDBJ whole genome shotgun (WGS) entry which is preliminary data.</text>
</comment>
<feature type="domain" description="Acyl-CoA dehydrogenase C-terminal" evidence="4">
    <location>
        <begin position="251"/>
        <end position="392"/>
    </location>
</feature>
<evidence type="ECO:0000259" key="3">
    <source>
        <dbReference type="Pfam" id="PF02771"/>
    </source>
</evidence>
<dbReference type="GO" id="GO:0016712">
    <property type="term" value="F:oxidoreductase activity, acting on paired donors, with incorporation or reduction of molecular oxygen, reduced flavin or flavoprotein as one donor, and incorporation of one atom of oxygen"/>
    <property type="evidence" value="ECO:0007669"/>
    <property type="project" value="TreeGrafter"/>
</dbReference>
<dbReference type="InterPro" id="IPR036250">
    <property type="entry name" value="AcylCo_DH-like_C"/>
</dbReference>
<dbReference type="SUPFAM" id="SSF56645">
    <property type="entry name" value="Acyl-CoA dehydrogenase NM domain-like"/>
    <property type="match status" value="1"/>
</dbReference>
<accession>A0A370H9K8</accession>
<dbReference type="GO" id="GO:0050660">
    <property type="term" value="F:flavin adenine dinucleotide binding"/>
    <property type="evidence" value="ECO:0007669"/>
    <property type="project" value="InterPro"/>
</dbReference>
<proteinExistence type="inferred from homology"/>
<dbReference type="STRING" id="1210089.GCA_001613165_03547"/>
<dbReference type="EMBL" id="QQAZ01000003">
    <property type="protein sequence ID" value="RDI52704.1"/>
    <property type="molecule type" value="Genomic_DNA"/>
</dbReference>
<dbReference type="GO" id="GO:0033539">
    <property type="term" value="P:fatty acid beta-oxidation using acyl-CoA dehydrogenase"/>
    <property type="evidence" value="ECO:0007669"/>
    <property type="project" value="TreeGrafter"/>
</dbReference>
<dbReference type="Gene3D" id="1.10.540.10">
    <property type="entry name" value="Acyl-CoA dehydrogenase/oxidase, N-terminal domain"/>
    <property type="match status" value="1"/>
</dbReference>
<evidence type="ECO:0000256" key="1">
    <source>
        <dbReference type="ARBA" id="ARBA00023002"/>
    </source>
</evidence>
<evidence type="ECO:0000256" key="2">
    <source>
        <dbReference type="ARBA" id="ARBA00049661"/>
    </source>
</evidence>
<dbReference type="PIRSF" id="PIRSF016578">
    <property type="entry name" value="HsaA"/>
    <property type="match status" value="1"/>
</dbReference>
<protein>
    <submittedName>
        <fullName evidence="5">Resorcinol 4-hydroxylase oxygenase subunit</fullName>
    </submittedName>
</protein>
<evidence type="ECO:0000313" key="6">
    <source>
        <dbReference type="Proteomes" id="UP000255355"/>
    </source>
</evidence>
<dbReference type="GO" id="GO:0005737">
    <property type="term" value="C:cytoplasm"/>
    <property type="evidence" value="ECO:0007669"/>
    <property type="project" value="TreeGrafter"/>
</dbReference>
<dbReference type="NCBIfam" id="NF045629">
    <property type="entry name" value="monooxsub_HsaA"/>
    <property type="match status" value="1"/>
</dbReference>
<keyword evidence="6" id="KW-1185">Reference proteome</keyword>
<dbReference type="GO" id="GO:0003995">
    <property type="term" value="F:acyl-CoA dehydrogenase activity"/>
    <property type="evidence" value="ECO:0007669"/>
    <property type="project" value="TreeGrafter"/>
</dbReference>
<dbReference type="InterPro" id="IPR037069">
    <property type="entry name" value="AcylCoA_DH/ox_N_sf"/>
</dbReference>
<dbReference type="Pfam" id="PF02771">
    <property type="entry name" value="Acyl-CoA_dh_N"/>
    <property type="match status" value="1"/>
</dbReference>
<keyword evidence="1" id="KW-0560">Oxidoreductase</keyword>
<dbReference type="PANTHER" id="PTHR48083:SF19">
    <property type="entry name" value="FLAVIN-DEPENDENT MONOOXYGENASE, OXYGENASE SUBUNIT HSAA"/>
    <property type="match status" value="1"/>
</dbReference>
<dbReference type="SUPFAM" id="SSF47203">
    <property type="entry name" value="Acyl-CoA dehydrogenase C-terminal domain-like"/>
    <property type="match status" value="1"/>
</dbReference>
<dbReference type="InterPro" id="IPR054617">
    <property type="entry name" value="HsaA"/>
</dbReference>
<dbReference type="PANTHER" id="PTHR48083">
    <property type="entry name" value="MEDIUM-CHAIN SPECIFIC ACYL-COA DEHYDROGENASE, MITOCHONDRIAL-RELATED"/>
    <property type="match status" value="1"/>
</dbReference>
<name>A0A370H9K8_9NOCA</name>
<comment type="similarity">
    <text evidence="2">Belongs to the HpaH/HsaA monooxygenase family.</text>
</comment>
<dbReference type="InterPro" id="IPR013107">
    <property type="entry name" value="Acyl-CoA_DH_C"/>
</dbReference>
<dbReference type="InterPro" id="IPR046373">
    <property type="entry name" value="Acyl-CoA_Oxase/DH_mid-dom_sf"/>
</dbReference>
<dbReference type="InterPro" id="IPR009100">
    <property type="entry name" value="AcylCoA_DH/oxidase_NM_dom_sf"/>
</dbReference>
<gene>
    <name evidence="5" type="ORF">DFR68_10388</name>
</gene>
<sequence>MTAMHRKETGIEMSDTNTADAVLPAIADLRPALRERAADAELARRIPVESIKALQEIGFFKLLQPRRFGGFEADPAIFYTAARELAAACGSTGWVASTLGVPPWNVALFDARAQDDVWGGDPDTRICSSYALTGTATPVDGGYRLTGRWGFASGCDHAAWALLGARVVVDGEAVESATFLVPLGEYTIEDVWDAMGLRGTGSNDLVVDDAFVPAHRVLGAEAVGKCVAPGQEVNDAALYRIPFGAIHPSAITAPIIGMAQGAYDAHLAHQRKRVRVALPGDARKETGFTGTPFAEDPATLVRIAEAASEIDAAWLQLTRNITTLRALAEARRPIPMIERLRTRRDQVRGTERAINAVDRLFENSGGRALGAGSVIQRFWRDAHAGRAHAANDPERAYRLFGSAELSTGSAPLEGQRS</sequence>
<evidence type="ECO:0000313" key="5">
    <source>
        <dbReference type="EMBL" id="RDI52704.1"/>
    </source>
</evidence>
<dbReference type="AlphaFoldDB" id="A0A370H9K8"/>
<dbReference type="Pfam" id="PF08028">
    <property type="entry name" value="Acyl-CoA_dh_2"/>
    <property type="match status" value="1"/>
</dbReference>
<dbReference type="Gene3D" id="2.40.110.10">
    <property type="entry name" value="Butyryl-CoA Dehydrogenase, subunit A, domain 2"/>
    <property type="match status" value="1"/>
</dbReference>
<dbReference type="Gene3D" id="1.20.140.10">
    <property type="entry name" value="Butyryl-CoA Dehydrogenase, subunit A, domain 3"/>
    <property type="match status" value="1"/>
</dbReference>
<organism evidence="5 6">
    <name type="scientific">Nocardia mexicana</name>
    <dbReference type="NCBI Taxonomy" id="279262"/>
    <lineage>
        <taxon>Bacteria</taxon>
        <taxon>Bacillati</taxon>
        <taxon>Actinomycetota</taxon>
        <taxon>Actinomycetes</taxon>
        <taxon>Mycobacteriales</taxon>
        <taxon>Nocardiaceae</taxon>
        <taxon>Nocardia</taxon>
    </lineage>
</organism>
<feature type="domain" description="Acyl-CoA dehydrogenase/oxidase N-terminal" evidence="3">
    <location>
        <begin position="33"/>
        <end position="98"/>
    </location>
</feature>